<feature type="compositionally biased region" description="Basic and acidic residues" evidence="1">
    <location>
        <begin position="11"/>
        <end position="22"/>
    </location>
</feature>
<dbReference type="OrthoDB" id="2118965at2759"/>
<evidence type="ECO:0000256" key="1">
    <source>
        <dbReference type="SAM" id="MobiDB-lite"/>
    </source>
</evidence>
<keyword evidence="3" id="KW-1185">Reference proteome</keyword>
<sequence length="256" mass="29394">MDEAQTVVNEHVSKDGEHDTTVHQHAMPAVEHEEVQPEVREKEYTAIDRERHQDHYQTKVQPIQDREVLPEQHHHVEEASEEKVFHHGDDQEAEERLEEEAEELGIHENKRKVAPTHTTQAEGEVIESEHIHHHIHENIQPVIEKETIEPHVVHKTKAVHEIHHDEPKHHEATQLPPVTMDEFKKQNGRLDGAGERTDTFAGEPRPVKSRRVGTNVDEDEEAPGYIAPSTRQTEREGEGEEQEPGFLKKMVMGAGL</sequence>
<name>A0A9W8YPB1_9PEZI</name>
<evidence type="ECO:0000313" key="2">
    <source>
        <dbReference type="EMBL" id="KAJ4387327.1"/>
    </source>
</evidence>
<organism evidence="2 3">
    <name type="scientific">Gnomoniopsis smithogilvyi</name>
    <dbReference type="NCBI Taxonomy" id="1191159"/>
    <lineage>
        <taxon>Eukaryota</taxon>
        <taxon>Fungi</taxon>
        <taxon>Dikarya</taxon>
        <taxon>Ascomycota</taxon>
        <taxon>Pezizomycotina</taxon>
        <taxon>Sordariomycetes</taxon>
        <taxon>Sordariomycetidae</taxon>
        <taxon>Diaporthales</taxon>
        <taxon>Gnomoniaceae</taxon>
        <taxon>Gnomoniopsis</taxon>
    </lineage>
</organism>
<dbReference type="PANTHER" id="PTHR38703">
    <property type="entry name" value="CHROMOSOME 8, WHOLE GENOME SHOTGUN SEQUENCE"/>
    <property type="match status" value="1"/>
</dbReference>
<comment type="caution">
    <text evidence="2">The sequence shown here is derived from an EMBL/GenBank/DDBJ whole genome shotgun (WGS) entry which is preliminary data.</text>
</comment>
<dbReference type="PANTHER" id="PTHR38703:SF1">
    <property type="entry name" value="ALLERGEN"/>
    <property type="match status" value="1"/>
</dbReference>
<reference evidence="2" key="1">
    <citation type="submission" date="2022-10" db="EMBL/GenBank/DDBJ databases">
        <title>Tapping the CABI collections for fungal endophytes: first genome assemblies for Collariella, Neodidymelliopsis, Ascochyta clinopodiicola, Didymella pomorum, Didymosphaeria variabile, Neocosmospora piperis and Neocucurbitaria cava.</title>
        <authorList>
            <person name="Hill R."/>
        </authorList>
    </citation>
    <scope>NUCLEOTIDE SEQUENCE</scope>
    <source>
        <strain evidence="2">IMI 355082</strain>
    </source>
</reference>
<proteinExistence type="predicted"/>
<evidence type="ECO:0008006" key="4">
    <source>
        <dbReference type="Google" id="ProtNLM"/>
    </source>
</evidence>
<dbReference type="AlphaFoldDB" id="A0A9W8YPB1"/>
<feature type="compositionally biased region" description="Basic and acidic residues" evidence="1">
    <location>
        <begin position="64"/>
        <end position="90"/>
    </location>
</feature>
<feature type="region of interest" description="Disordered" evidence="1">
    <location>
        <begin position="188"/>
        <end position="256"/>
    </location>
</feature>
<dbReference type="EMBL" id="JAPEVB010000005">
    <property type="protein sequence ID" value="KAJ4387327.1"/>
    <property type="molecule type" value="Genomic_DNA"/>
</dbReference>
<dbReference type="Proteomes" id="UP001140453">
    <property type="component" value="Unassembled WGS sequence"/>
</dbReference>
<evidence type="ECO:0000313" key="3">
    <source>
        <dbReference type="Proteomes" id="UP001140453"/>
    </source>
</evidence>
<feature type="region of interest" description="Disordered" evidence="1">
    <location>
        <begin position="1"/>
        <end position="118"/>
    </location>
</feature>
<accession>A0A9W8YPB1</accession>
<gene>
    <name evidence="2" type="ORF">N0V93_007916</name>
</gene>
<feature type="compositionally biased region" description="Acidic residues" evidence="1">
    <location>
        <begin position="91"/>
        <end position="103"/>
    </location>
</feature>
<feature type="compositionally biased region" description="Basic and acidic residues" evidence="1">
    <location>
        <begin position="30"/>
        <end position="57"/>
    </location>
</feature>
<protein>
    <recommendedName>
        <fullName evidence="4">Allergen</fullName>
    </recommendedName>
</protein>